<dbReference type="EC" id="2.1.1.156" evidence="2"/>
<feature type="domain" description="Methyltransferase" evidence="1">
    <location>
        <begin position="40"/>
        <end position="135"/>
    </location>
</feature>
<sequence>MLGFYNRLSSEVYDLDKPIGHSFGDVEFYKQRLLLHKGKILEPAVGTGRILIPLLESGLQVEGYDSSPEMLRICQNNCQKKGLSPTLFEATMETYASPTLYQAIIIPAGTFLLIHEREASITALQNFYHSLENGGKLIIDLFLQTEFSFGTISTRTWTCDNADVITYQDTLVEVDYINQYSISYGRYEKWRNGTLVETELERFPLRWYGVEEFRMILEKIGFQQIIISADYQFQAYPTNTTKIITFEAIANKAGKADVNVKTGAISYDM</sequence>
<dbReference type="RefSeq" id="WP_003336159.1">
    <property type="nucleotide sequence ID" value="NZ_CP007806.1"/>
</dbReference>
<keyword evidence="2" id="KW-0808">Transferase</keyword>
<keyword evidence="3" id="KW-1185">Reference proteome</keyword>
<dbReference type="InterPro" id="IPR041698">
    <property type="entry name" value="Methyltransf_25"/>
</dbReference>
<dbReference type="GO" id="GO:0032259">
    <property type="term" value="P:methylation"/>
    <property type="evidence" value="ECO:0007669"/>
    <property type="project" value="UniProtKB-KW"/>
</dbReference>
<dbReference type="STRING" id="1042163.BRLA_c026930"/>
<evidence type="ECO:0000259" key="1">
    <source>
        <dbReference type="Pfam" id="PF13649"/>
    </source>
</evidence>
<gene>
    <name evidence="2" type="ORF">BRLA_c026930</name>
</gene>
<dbReference type="InterPro" id="IPR029063">
    <property type="entry name" value="SAM-dependent_MTases_sf"/>
</dbReference>
<dbReference type="HOGENOM" id="CLU_069129_7_2_9"/>
<dbReference type="Gene3D" id="2.20.25.110">
    <property type="entry name" value="S-adenosyl-L-methionine-dependent methyltransferases"/>
    <property type="match status" value="1"/>
</dbReference>
<evidence type="ECO:0000313" key="2">
    <source>
        <dbReference type="EMBL" id="AIG27012.1"/>
    </source>
</evidence>
<dbReference type="KEGG" id="blr:BRLA_c026930"/>
<reference evidence="2 3" key="1">
    <citation type="journal article" date="2011" name="J. Bacteriol.">
        <title>Genome sequence of Brevibacillus laterosporus LMG 15441, a pathogen of invertebrates.</title>
        <authorList>
            <person name="Djukic M."/>
            <person name="Poehlein A."/>
            <person name="Thurmer A."/>
            <person name="Daniel R."/>
        </authorList>
    </citation>
    <scope>NUCLEOTIDE SEQUENCE [LARGE SCALE GENOMIC DNA]</scope>
    <source>
        <strain evidence="2 3">LMG 15441</strain>
    </source>
</reference>
<keyword evidence="2" id="KW-0489">Methyltransferase</keyword>
<protein>
    <submittedName>
        <fullName evidence="2">Glycine/sarcosine N-methyltransferase</fullName>
        <ecNumber evidence="2">2.1.1.156</ecNumber>
    </submittedName>
</protein>
<dbReference type="CDD" id="cd02440">
    <property type="entry name" value="AdoMet_MTases"/>
    <property type="match status" value="1"/>
</dbReference>
<dbReference type="Gene3D" id="3.40.50.150">
    <property type="entry name" value="Vaccinia Virus protein VP39"/>
    <property type="match status" value="1"/>
</dbReference>
<organism evidence="2 3">
    <name type="scientific">Brevibacillus laterosporus LMG 15441</name>
    <dbReference type="NCBI Taxonomy" id="1042163"/>
    <lineage>
        <taxon>Bacteria</taxon>
        <taxon>Bacillati</taxon>
        <taxon>Bacillota</taxon>
        <taxon>Bacilli</taxon>
        <taxon>Bacillales</taxon>
        <taxon>Paenibacillaceae</taxon>
        <taxon>Brevibacillus</taxon>
    </lineage>
</organism>
<name>A0A075R3A3_BRELA</name>
<dbReference type="EMBL" id="CP007806">
    <property type="protein sequence ID" value="AIG27012.1"/>
    <property type="molecule type" value="Genomic_DNA"/>
</dbReference>
<dbReference type="AlphaFoldDB" id="A0A075R3A3"/>
<evidence type="ECO:0000313" key="3">
    <source>
        <dbReference type="Proteomes" id="UP000005850"/>
    </source>
</evidence>
<accession>A0A075R3A3</accession>
<dbReference type="Pfam" id="PF13649">
    <property type="entry name" value="Methyltransf_25"/>
    <property type="match status" value="1"/>
</dbReference>
<dbReference type="Proteomes" id="UP000005850">
    <property type="component" value="Chromosome"/>
</dbReference>
<proteinExistence type="predicted"/>
<dbReference type="eggNOG" id="COG0500">
    <property type="taxonomic scope" value="Bacteria"/>
</dbReference>
<dbReference type="SUPFAM" id="SSF53335">
    <property type="entry name" value="S-adenosyl-L-methionine-dependent methyltransferases"/>
    <property type="match status" value="1"/>
</dbReference>
<dbReference type="GO" id="GO:0008168">
    <property type="term" value="F:methyltransferase activity"/>
    <property type="evidence" value="ECO:0007669"/>
    <property type="project" value="UniProtKB-KW"/>
</dbReference>